<accession>A0ABN2UWA5</accession>
<comment type="caution">
    <text evidence="1">The sequence shown here is derived from an EMBL/GenBank/DDBJ whole genome shotgun (WGS) entry which is preliminary data.</text>
</comment>
<protein>
    <submittedName>
        <fullName evidence="1">Uncharacterized protein</fullName>
    </submittedName>
</protein>
<sequence length="92" mass="9739">MDDDELNRRIIDLARLTYTAVKDPAAADGSALDRSMRALAGDLGNDLTKALGMALGLFGHFAASVEQRFPSVDVPAYLRHVGGHAEPDGESG</sequence>
<dbReference type="EMBL" id="BAAAQN010000037">
    <property type="protein sequence ID" value="GAA2044429.1"/>
    <property type="molecule type" value="Genomic_DNA"/>
</dbReference>
<reference evidence="1 2" key="1">
    <citation type="journal article" date="2019" name="Int. J. Syst. Evol. Microbiol.">
        <title>The Global Catalogue of Microorganisms (GCM) 10K type strain sequencing project: providing services to taxonomists for standard genome sequencing and annotation.</title>
        <authorList>
            <consortium name="The Broad Institute Genomics Platform"/>
            <consortium name="The Broad Institute Genome Sequencing Center for Infectious Disease"/>
            <person name="Wu L."/>
            <person name="Ma J."/>
        </authorList>
    </citation>
    <scope>NUCLEOTIDE SEQUENCE [LARGE SCALE GENOMIC DNA]</scope>
    <source>
        <strain evidence="1 2">JCM 16014</strain>
    </source>
</reference>
<dbReference type="Proteomes" id="UP001500751">
    <property type="component" value="Unassembled WGS sequence"/>
</dbReference>
<gene>
    <name evidence="1" type="ORF">GCM10009839_55050</name>
</gene>
<organism evidence="1 2">
    <name type="scientific">Catenulispora yoronensis</name>
    <dbReference type="NCBI Taxonomy" id="450799"/>
    <lineage>
        <taxon>Bacteria</taxon>
        <taxon>Bacillati</taxon>
        <taxon>Actinomycetota</taxon>
        <taxon>Actinomycetes</taxon>
        <taxon>Catenulisporales</taxon>
        <taxon>Catenulisporaceae</taxon>
        <taxon>Catenulispora</taxon>
    </lineage>
</organism>
<proteinExistence type="predicted"/>
<evidence type="ECO:0000313" key="1">
    <source>
        <dbReference type="EMBL" id="GAA2044429.1"/>
    </source>
</evidence>
<evidence type="ECO:0000313" key="2">
    <source>
        <dbReference type="Proteomes" id="UP001500751"/>
    </source>
</evidence>
<keyword evidence="2" id="KW-1185">Reference proteome</keyword>
<name>A0ABN2UWA5_9ACTN</name>
<dbReference type="RefSeq" id="WP_344668562.1">
    <property type="nucleotide sequence ID" value="NZ_BAAAQN010000037.1"/>
</dbReference>